<feature type="transmembrane region" description="Helical" evidence="2">
    <location>
        <begin position="199"/>
        <end position="220"/>
    </location>
</feature>
<feature type="region of interest" description="Disordered" evidence="1">
    <location>
        <begin position="806"/>
        <end position="1174"/>
    </location>
</feature>
<organism evidence="3 4">
    <name type="scientific">Entomortierella chlamydospora</name>
    <dbReference type="NCBI Taxonomy" id="101097"/>
    <lineage>
        <taxon>Eukaryota</taxon>
        <taxon>Fungi</taxon>
        <taxon>Fungi incertae sedis</taxon>
        <taxon>Mucoromycota</taxon>
        <taxon>Mortierellomycotina</taxon>
        <taxon>Mortierellomycetes</taxon>
        <taxon>Mortierellales</taxon>
        <taxon>Mortierellaceae</taxon>
        <taxon>Entomortierella</taxon>
    </lineage>
</organism>
<protein>
    <recommendedName>
        <fullName evidence="5">Amino acid transporter transmembrane domain-containing protein</fullName>
    </recommendedName>
</protein>
<feature type="transmembrane region" description="Helical" evidence="2">
    <location>
        <begin position="312"/>
        <end position="336"/>
    </location>
</feature>
<feature type="transmembrane region" description="Helical" evidence="2">
    <location>
        <begin position="161"/>
        <end position="179"/>
    </location>
</feature>
<keyword evidence="2" id="KW-0812">Transmembrane</keyword>
<accession>A0A9P6MX34</accession>
<feature type="compositionally biased region" description="Pro residues" evidence="1">
    <location>
        <begin position="1088"/>
        <end position="1098"/>
    </location>
</feature>
<feature type="compositionally biased region" description="Basic and acidic residues" evidence="1">
    <location>
        <begin position="966"/>
        <end position="976"/>
    </location>
</feature>
<feature type="region of interest" description="Disordered" evidence="1">
    <location>
        <begin position="464"/>
        <end position="526"/>
    </location>
</feature>
<keyword evidence="2" id="KW-0472">Membrane</keyword>
<feature type="compositionally biased region" description="Polar residues" evidence="1">
    <location>
        <begin position="977"/>
        <end position="1017"/>
    </location>
</feature>
<gene>
    <name evidence="3" type="ORF">BGZ80_009500</name>
</gene>
<dbReference type="PANTHER" id="PTHR16189:SF3">
    <property type="entry name" value="AMINO ACID TRANSPORTER TRANSMEMBRANE DOMAIN-CONTAINING PROTEIN"/>
    <property type="match status" value="1"/>
</dbReference>
<feature type="transmembrane region" description="Helical" evidence="2">
    <location>
        <begin position="342"/>
        <end position="362"/>
    </location>
</feature>
<sequence length="1249" mass="134591">MTGPGLVTLPIVAQSAGWLPTVLGFLVIGLLSTLSSLFICEAMTEVPGNEYFQSNVEFSNLVLCFFGRRSHLLVQIICFLAMQTTNIASIAVSVQLFDNLLIKIFNKTCGIQVYPNPAFICVTEQLAAASPFTGVMIMTTGVLLSLCMIVPLGLLKLSENIWLQLASFVLILLIMLEWIVTFCLEGLDTSLVPAVGSDISQTFGTILFNYAFITTVPSWANAKQPNVSIHKTVGWGVGITTTIYVAIAILGGMAFQIPSNSSLIQAITSSPDVSVLSQITGYTFPIAALITSIPINIIVIRYNLIQSGACNMLWANIFSGLLPWLVAIPCMTGSGLTAVINWSSLILVSAANFIIPFILYIYSKRHRERLNKLPIIEMEQQARLSRELSRSSSSGHSRRNTIASISGSIRRRLTGSNTHLRSPSHSDLTIGPQTGIAAASVIPITLGIGSGSLVYHSSEESLAGEASKGTNRRYHPHSPSDAGEHVSGPYFSFSRDGEPLEREPRTLNSTDQLGSRIQSSPHRQSGVATVILHDPGTETSQRKSALSQRISHKDKFLSLISDKHKRAMEQQAKRQQEEQSEKPVPPMILLSQSAAPELEDNPNSPLDIEIYAHQNDSYGSETCSEKGDMSQTKEIAETNDNLSTDIKNMNRKSSAIPSHSPKLSLSPSSPPTGFRGIGDSSSPRGDKADNTLELPSSFSPPRSPRSPRSPVSPKKPNIRWPPASPPGRGSPRADPVASRTATSPNLQLPPTTRVLHSAANIPSLDRRVSFSDEQPQLTPVSDLEHTPTFSSESKRVFKAAVASLAGGSPIHDTGDELSSPQEYKATLLEDHLEADKGGKGSNGKSRDEKEGRRGELGIDKKPSSLPNSLLRPDDIRRDSLGRMAAAFVSQPGSFSIKTTTLSLPSSSRSSSNKLSDLGSRQELNQRNREEPPHSSVSLEPSAPPTIQVDQNSGSRNRTVSASALQDGRDSAKEHNPRSPSAQSLRENVQRNQLAVPGSANSTNTHLTPHSPQRTTSPFLAVAENRDSSRSPTSSVPPSPLRLSRKNRSSDGGHGIRLSGNGKTLAAPFQSGNNYSIPGFGSSHSPSSPSHPLPSPVYPGYPGYPGQDQPMSAQGFGPSWINRRSHTRDPSRSSCVKSQWNGSIPPSPHPSLSDAMGVETPNGQSRQEFPMTPHSEVTNYSDPGKRLSLYALENGIAFDPMWSLRAIPTWIPVSSLKIAWGSLGILASIISATIVYDFVQLALGNDVVDG</sequence>
<feature type="transmembrane region" description="Helical" evidence="2">
    <location>
        <begin position="275"/>
        <end position="300"/>
    </location>
</feature>
<evidence type="ECO:0000256" key="1">
    <source>
        <dbReference type="SAM" id="MobiDB-lite"/>
    </source>
</evidence>
<feature type="compositionally biased region" description="Polar residues" evidence="1">
    <location>
        <begin position="890"/>
        <end position="900"/>
    </location>
</feature>
<evidence type="ECO:0000313" key="3">
    <source>
        <dbReference type="EMBL" id="KAG0015994.1"/>
    </source>
</evidence>
<keyword evidence="4" id="KW-1185">Reference proteome</keyword>
<feature type="compositionally biased region" description="Low complexity" evidence="1">
    <location>
        <begin position="657"/>
        <end position="667"/>
    </location>
</feature>
<feature type="compositionally biased region" description="Polar residues" evidence="1">
    <location>
        <begin position="506"/>
        <end position="526"/>
    </location>
</feature>
<evidence type="ECO:0008006" key="5">
    <source>
        <dbReference type="Google" id="ProtNLM"/>
    </source>
</evidence>
<keyword evidence="2" id="KW-1133">Transmembrane helix</keyword>
<dbReference type="Proteomes" id="UP000703661">
    <property type="component" value="Unassembled WGS sequence"/>
</dbReference>
<feature type="compositionally biased region" description="Basic and acidic residues" evidence="1">
    <location>
        <begin position="567"/>
        <end position="581"/>
    </location>
</feature>
<feature type="region of interest" description="Disordered" evidence="1">
    <location>
        <begin position="618"/>
        <end position="791"/>
    </location>
</feature>
<dbReference type="PANTHER" id="PTHR16189">
    <property type="entry name" value="TRANSMEMBRANE PROTEIN 104-RELATED"/>
    <property type="match status" value="1"/>
</dbReference>
<feature type="transmembrane region" description="Helical" evidence="2">
    <location>
        <begin position="132"/>
        <end position="154"/>
    </location>
</feature>
<feature type="compositionally biased region" description="Polar residues" evidence="1">
    <location>
        <begin position="739"/>
        <end position="750"/>
    </location>
</feature>
<proteinExistence type="predicted"/>
<feature type="compositionally biased region" description="Basic and acidic residues" evidence="1">
    <location>
        <begin position="495"/>
        <end position="505"/>
    </location>
</feature>
<feature type="compositionally biased region" description="Basic and acidic residues" evidence="1">
    <location>
        <begin position="871"/>
        <end position="880"/>
    </location>
</feature>
<feature type="compositionally biased region" description="Polar residues" evidence="1">
    <location>
        <begin position="1131"/>
        <end position="1143"/>
    </location>
</feature>
<comment type="caution">
    <text evidence="3">The sequence shown here is derived from an EMBL/GenBank/DDBJ whole genome shotgun (WGS) entry which is preliminary data.</text>
</comment>
<feature type="transmembrane region" description="Helical" evidence="2">
    <location>
        <begin position="72"/>
        <end position="97"/>
    </location>
</feature>
<feature type="compositionally biased region" description="Polar residues" evidence="1">
    <location>
        <begin position="947"/>
        <end position="963"/>
    </location>
</feature>
<dbReference type="EMBL" id="JAAAID010000576">
    <property type="protein sequence ID" value="KAG0015994.1"/>
    <property type="molecule type" value="Genomic_DNA"/>
</dbReference>
<reference evidence="3" key="1">
    <citation type="journal article" date="2020" name="Fungal Divers.">
        <title>Resolving the Mortierellaceae phylogeny through synthesis of multi-gene phylogenetics and phylogenomics.</title>
        <authorList>
            <person name="Vandepol N."/>
            <person name="Liber J."/>
            <person name="Desiro A."/>
            <person name="Na H."/>
            <person name="Kennedy M."/>
            <person name="Barry K."/>
            <person name="Grigoriev I.V."/>
            <person name="Miller A.N."/>
            <person name="O'Donnell K."/>
            <person name="Stajich J.E."/>
            <person name="Bonito G."/>
        </authorList>
    </citation>
    <scope>NUCLEOTIDE SEQUENCE</scope>
    <source>
        <strain evidence="3">NRRL 2769</strain>
    </source>
</reference>
<feature type="compositionally biased region" description="Basic and acidic residues" evidence="1">
    <location>
        <begin position="923"/>
        <end position="932"/>
    </location>
</feature>
<feature type="transmembrane region" description="Helical" evidence="2">
    <location>
        <begin position="18"/>
        <end position="40"/>
    </location>
</feature>
<feature type="compositionally biased region" description="Low complexity" evidence="1">
    <location>
        <begin position="695"/>
        <end position="712"/>
    </location>
</feature>
<feature type="compositionally biased region" description="Basic and acidic residues" evidence="1">
    <location>
        <begin position="827"/>
        <end position="862"/>
    </location>
</feature>
<feature type="compositionally biased region" description="Low complexity" evidence="1">
    <location>
        <begin position="901"/>
        <end position="918"/>
    </location>
</feature>
<evidence type="ECO:0000313" key="4">
    <source>
        <dbReference type="Proteomes" id="UP000703661"/>
    </source>
</evidence>
<feature type="compositionally biased region" description="Polar residues" evidence="1">
    <location>
        <begin position="629"/>
        <end position="656"/>
    </location>
</feature>
<dbReference type="AlphaFoldDB" id="A0A9P6MX34"/>
<feature type="transmembrane region" description="Helical" evidence="2">
    <location>
        <begin position="232"/>
        <end position="255"/>
    </location>
</feature>
<evidence type="ECO:0000256" key="2">
    <source>
        <dbReference type="SAM" id="Phobius"/>
    </source>
</evidence>
<feature type="region of interest" description="Disordered" evidence="1">
    <location>
        <begin position="565"/>
        <end position="585"/>
    </location>
</feature>
<name>A0A9P6MX34_9FUNG</name>